<accession>A0A4Q4MRS0</accession>
<dbReference type="Pfam" id="PF00144">
    <property type="entry name" value="Beta-lactamase"/>
    <property type="match status" value="1"/>
</dbReference>
<dbReference type="InterPro" id="IPR050789">
    <property type="entry name" value="Diverse_Enzym_Activities"/>
</dbReference>
<dbReference type="EMBL" id="PDXA01000007">
    <property type="protein sequence ID" value="RYN56459.1"/>
    <property type="molecule type" value="Genomic_DNA"/>
</dbReference>
<dbReference type="Gene3D" id="3.40.710.10">
    <property type="entry name" value="DD-peptidase/beta-lactamase superfamily"/>
    <property type="match status" value="1"/>
</dbReference>
<organism evidence="2 3">
    <name type="scientific">Alternaria tenuissima</name>
    <dbReference type="NCBI Taxonomy" id="119927"/>
    <lineage>
        <taxon>Eukaryota</taxon>
        <taxon>Fungi</taxon>
        <taxon>Dikarya</taxon>
        <taxon>Ascomycota</taxon>
        <taxon>Pezizomycotina</taxon>
        <taxon>Dothideomycetes</taxon>
        <taxon>Pleosporomycetidae</taxon>
        <taxon>Pleosporales</taxon>
        <taxon>Pleosporineae</taxon>
        <taxon>Pleosporaceae</taxon>
        <taxon>Alternaria</taxon>
        <taxon>Alternaria sect. Alternaria</taxon>
        <taxon>Alternaria alternata complex</taxon>
    </lineage>
</organism>
<dbReference type="Proteomes" id="UP000292402">
    <property type="component" value="Unassembled WGS sequence"/>
</dbReference>
<sequence length="457" mass="49858">MFTRSADRPAVMPSHTISQKAISYLDSYIDLAIDSGTGAPDLPFALVHVVNAQNKVLFSHGNAPDKRPTSSSMVIVQSLTKIVGAMAYMQLVEKGLATLDDPATIDTWLPELAAKQVLTGYTIDSETGKKVWQLEDRRGDITARMLMNHTYGGGHTYFNKLLLEYIQDLGEGVWETTNEASDPYGVLLASPLLWQPGTHTNYGQGLDWIAVLIERITKQSLASYLQDNIFDPLGLKEIGFEPQYGGDVVSSPHNTGNFWPRKLRSGEGFVSIDAPEPETVRRGDAFPGEGNHHVGCLGTGLVASVGDYTHLVTVLLPQNAGVDPVSGRRILSSESAMEICRPQLPEALRNDSRCLLDSAAAPIIVPVDLSAPLLDPHGSFGLGCGVQGADRELANGDKGRSEGSVYWYGATNVEFWIDREKEIVVAVWGNYYPFCEQAWMDFVGGVEGLLYKGLERE</sequence>
<evidence type="ECO:0000313" key="2">
    <source>
        <dbReference type="EMBL" id="RYN56459.1"/>
    </source>
</evidence>
<evidence type="ECO:0000313" key="3">
    <source>
        <dbReference type="Proteomes" id="UP000292402"/>
    </source>
</evidence>
<dbReference type="InterPro" id="IPR001466">
    <property type="entry name" value="Beta-lactam-related"/>
</dbReference>
<dbReference type="SUPFAM" id="SSF56601">
    <property type="entry name" value="beta-lactamase/transpeptidase-like"/>
    <property type="match status" value="1"/>
</dbReference>
<comment type="caution">
    <text evidence="2">The sequence shown here is derived from an EMBL/GenBank/DDBJ whole genome shotgun (WGS) entry which is preliminary data.</text>
</comment>
<protein>
    <recommendedName>
        <fullName evidence="1">Beta-lactamase-related domain-containing protein</fullName>
    </recommendedName>
</protein>
<evidence type="ECO:0000259" key="1">
    <source>
        <dbReference type="Pfam" id="PF00144"/>
    </source>
</evidence>
<dbReference type="PANTHER" id="PTHR43283:SF3">
    <property type="entry name" value="BETA-LACTAMASE FAMILY PROTEIN (AFU_ORTHOLOGUE AFUA_5G07500)"/>
    <property type="match status" value="1"/>
</dbReference>
<name>A0A4Q4MRS0_9PLEO</name>
<reference evidence="3" key="1">
    <citation type="journal article" date="2019" name="bioRxiv">
        <title>Genomics, evolutionary history and diagnostics of the Alternaria alternata species group including apple and Asian pear pathotypes.</title>
        <authorList>
            <person name="Armitage A.D."/>
            <person name="Cockerton H.M."/>
            <person name="Sreenivasaprasad S."/>
            <person name="Woodhall J.W."/>
            <person name="Lane C.R."/>
            <person name="Harrison R.J."/>
            <person name="Clarkson J.P."/>
        </authorList>
    </citation>
    <scope>NUCLEOTIDE SEQUENCE [LARGE SCALE GENOMIC DNA]</scope>
    <source>
        <strain evidence="3">FERA 1082</strain>
    </source>
</reference>
<proteinExistence type="predicted"/>
<feature type="domain" description="Beta-lactamase-related" evidence="1">
    <location>
        <begin position="43"/>
        <end position="430"/>
    </location>
</feature>
<dbReference type="InterPro" id="IPR012338">
    <property type="entry name" value="Beta-lactam/transpept-like"/>
</dbReference>
<dbReference type="PANTHER" id="PTHR43283">
    <property type="entry name" value="BETA-LACTAMASE-RELATED"/>
    <property type="match status" value="1"/>
</dbReference>
<gene>
    <name evidence="2" type="ORF">AA0114_g2754</name>
</gene>
<dbReference type="AlphaFoldDB" id="A0A4Q4MRS0"/>